<feature type="compositionally biased region" description="Polar residues" evidence="1">
    <location>
        <begin position="257"/>
        <end position="268"/>
    </location>
</feature>
<proteinExistence type="predicted"/>
<keyword evidence="3" id="KW-1185">Reference proteome</keyword>
<comment type="caution">
    <text evidence="2">The sequence shown here is derived from an EMBL/GenBank/DDBJ whole genome shotgun (WGS) entry which is preliminary data.</text>
</comment>
<feature type="compositionally biased region" description="Basic and acidic residues" evidence="1">
    <location>
        <begin position="332"/>
        <end position="343"/>
    </location>
</feature>
<feature type="region of interest" description="Disordered" evidence="1">
    <location>
        <begin position="308"/>
        <end position="343"/>
    </location>
</feature>
<name>A0A5J4Z603_PORPP</name>
<gene>
    <name evidence="2" type="ORF">FVE85_6340</name>
</gene>
<evidence type="ECO:0000313" key="3">
    <source>
        <dbReference type="Proteomes" id="UP000324585"/>
    </source>
</evidence>
<dbReference type="Proteomes" id="UP000324585">
    <property type="component" value="Unassembled WGS sequence"/>
</dbReference>
<feature type="region of interest" description="Disordered" evidence="1">
    <location>
        <begin position="219"/>
        <end position="294"/>
    </location>
</feature>
<sequence length="343" mass="40068">MRSWLRRHPRWRRAYARWRLHRLDWTMLHAPYRPPKEYEYIFEEERIFKPEHRVWELPWDLIKLDPKTRREEMILAARLWAHGWLAFFRRKDPAEYSPLWREVAAQEEQIRLRKAGKLIEQIEEFREISADATRDLEDELLRTTKGMKSVKRSSLQEEAASVLSSRASVLQEATRSFVLGYREGVKLQDERRDQDMEFLFKTQTEFVENAKQAYASFREEATGSTGRQQPGAAFTADEKAAGSPFREVPRWGARNDQAGSVSAPQQSAKVGADHEPDSQQGHNRRPVESVEKAGTILKGLRTRWKQFLADDGDETTTSKQDDKSDGQPAAWFRERRSSGDPHQ</sequence>
<protein>
    <submittedName>
        <fullName evidence="2">Uncharacterized protein</fullName>
    </submittedName>
</protein>
<reference evidence="3" key="1">
    <citation type="journal article" date="2019" name="Nat. Commun.">
        <title>Expansion of phycobilisome linker gene families in mesophilic red algae.</title>
        <authorList>
            <person name="Lee J."/>
            <person name="Kim D."/>
            <person name="Bhattacharya D."/>
            <person name="Yoon H.S."/>
        </authorList>
    </citation>
    <scope>NUCLEOTIDE SEQUENCE [LARGE SCALE GENOMIC DNA]</scope>
    <source>
        <strain evidence="3">CCMP 1328</strain>
    </source>
</reference>
<evidence type="ECO:0000313" key="2">
    <source>
        <dbReference type="EMBL" id="KAA8498755.1"/>
    </source>
</evidence>
<dbReference type="EMBL" id="VRMN01000001">
    <property type="protein sequence ID" value="KAA8498755.1"/>
    <property type="molecule type" value="Genomic_DNA"/>
</dbReference>
<dbReference type="AlphaFoldDB" id="A0A5J4Z603"/>
<evidence type="ECO:0000256" key="1">
    <source>
        <dbReference type="SAM" id="MobiDB-lite"/>
    </source>
</evidence>
<organism evidence="2 3">
    <name type="scientific">Porphyridium purpureum</name>
    <name type="common">Red alga</name>
    <name type="synonym">Porphyridium cruentum</name>
    <dbReference type="NCBI Taxonomy" id="35688"/>
    <lineage>
        <taxon>Eukaryota</taxon>
        <taxon>Rhodophyta</taxon>
        <taxon>Bangiophyceae</taxon>
        <taxon>Porphyridiales</taxon>
        <taxon>Porphyridiaceae</taxon>
        <taxon>Porphyridium</taxon>
    </lineage>
</organism>
<accession>A0A5J4Z603</accession>